<dbReference type="AlphaFoldDB" id="A0AA86RG76"/>
<comment type="caution">
    <text evidence="8">The sequence shown here is derived from an EMBL/GenBank/DDBJ whole genome shotgun (WGS) entry which is preliminary data.</text>
</comment>
<dbReference type="Proteomes" id="UP001642409">
    <property type="component" value="Unassembled WGS sequence"/>
</dbReference>
<dbReference type="GO" id="GO:0017136">
    <property type="term" value="F:histone deacetylase activity, NAD-dependent"/>
    <property type="evidence" value="ECO:0007669"/>
    <property type="project" value="TreeGrafter"/>
</dbReference>
<evidence type="ECO:0000256" key="5">
    <source>
        <dbReference type="ARBA" id="ARBA00023027"/>
    </source>
</evidence>
<proteinExistence type="predicted"/>
<dbReference type="EMBL" id="CAXDID020000022">
    <property type="protein sequence ID" value="CAL5988262.1"/>
    <property type="molecule type" value="Genomic_DNA"/>
</dbReference>
<dbReference type="GO" id="GO:0046872">
    <property type="term" value="F:metal ion binding"/>
    <property type="evidence" value="ECO:0007669"/>
    <property type="project" value="UniProtKB-KW"/>
</dbReference>
<dbReference type="Gene3D" id="3.30.1600.10">
    <property type="entry name" value="SIR2/SIRT2 'Small Domain"/>
    <property type="match status" value="1"/>
</dbReference>
<dbReference type="GO" id="GO:0005634">
    <property type="term" value="C:nucleus"/>
    <property type="evidence" value="ECO:0007669"/>
    <property type="project" value="TreeGrafter"/>
</dbReference>
<dbReference type="PROSITE" id="PS50305">
    <property type="entry name" value="SIRTUIN"/>
    <property type="match status" value="1"/>
</dbReference>
<gene>
    <name evidence="9" type="ORF">HINF_LOCUS10287</name>
    <name evidence="8" type="ORF">HINF_LOCUS64850</name>
</gene>
<feature type="domain" description="Deacetylase sirtuin-type" evidence="7">
    <location>
        <begin position="1"/>
        <end position="259"/>
    </location>
</feature>
<dbReference type="Gene3D" id="3.40.50.1220">
    <property type="entry name" value="TPP-binding domain"/>
    <property type="match status" value="1"/>
</dbReference>
<sequence length="517" mass="58378">MKRAAELIKSADKIMVVAGAGISVACGIPDFRSPGTGLYSQLSRFNLPYPTAMFDIQYIQQRPRPFFALTNSIFPDASFKPSFTHCFLRLLQDKNKLFYTVTQNIDDIEKHVGINNLSQAHGSFTNKIHCVRCQFKSTQSELLKSACKNGAVAHCPLCGAVVKPGIVFFGENLPEESQLYEQKVKQTDLMLVLGTSLQVAPVSSLPVYAKMFKKNRILVNREAVGDFAEKKKNETQEDVLALGDCDEVIQGICKELGWEKELNELYQKFKSEKYEVQKAEKSGMQVVALMDSLIIPTAQIVKDKMFAVVSEKQLKVLQEQASEVNINIDMGEIPVQFKEYATKGLKTFTKQIEKGGQIVYSPIGAHYAYYVSKFIEIAKENESDDVWDKIDTGFTHYRNNQTMKSKEENVEDKINYVVKEVEELIFVDEKQAETIVVQFQLKFEEEDAEKVDNKIKSVTFANNISETCKQSPLKIELVNNVLKVYFGKELRGDGFEILKGIMKSQFDKVGATVSKVK</sequence>
<reference evidence="9 10" key="2">
    <citation type="submission" date="2024-07" db="EMBL/GenBank/DDBJ databases">
        <authorList>
            <person name="Akdeniz Z."/>
        </authorList>
    </citation>
    <scope>NUCLEOTIDE SEQUENCE [LARGE SCALE GENOMIC DNA]</scope>
</reference>
<protein>
    <submittedName>
        <fullName evidence="8">NAD-dependent histone deacetylase Sir2</fullName>
    </submittedName>
    <submittedName>
        <fullName evidence="9">NAD-dependent_histone deacetylase Sir2</fullName>
    </submittedName>
</protein>
<keyword evidence="3 6" id="KW-0479">Metal-binding</keyword>
<evidence type="ECO:0000313" key="9">
    <source>
        <dbReference type="EMBL" id="CAL5988262.1"/>
    </source>
</evidence>
<reference evidence="8" key="1">
    <citation type="submission" date="2023-06" db="EMBL/GenBank/DDBJ databases">
        <authorList>
            <person name="Kurt Z."/>
        </authorList>
    </citation>
    <scope>NUCLEOTIDE SEQUENCE</scope>
</reference>
<dbReference type="GO" id="GO:0070403">
    <property type="term" value="F:NAD+ binding"/>
    <property type="evidence" value="ECO:0007669"/>
    <property type="project" value="InterPro"/>
</dbReference>
<dbReference type="Pfam" id="PF02146">
    <property type="entry name" value="SIR2"/>
    <property type="match status" value="1"/>
</dbReference>
<dbReference type="SUPFAM" id="SSF52467">
    <property type="entry name" value="DHS-like NAD/FAD-binding domain"/>
    <property type="match status" value="1"/>
</dbReference>
<evidence type="ECO:0000256" key="3">
    <source>
        <dbReference type="ARBA" id="ARBA00022723"/>
    </source>
</evidence>
<dbReference type="InterPro" id="IPR026591">
    <property type="entry name" value="Sirtuin_cat_small_dom_sf"/>
</dbReference>
<feature type="binding site" evidence="6">
    <location>
        <position position="133"/>
    </location>
    <ligand>
        <name>Zn(2+)</name>
        <dbReference type="ChEBI" id="CHEBI:29105"/>
    </ligand>
</feature>
<dbReference type="PANTHER" id="PTHR11085">
    <property type="entry name" value="NAD-DEPENDENT PROTEIN DEACYLASE SIRTUIN-5, MITOCHONDRIAL-RELATED"/>
    <property type="match status" value="1"/>
</dbReference>
<dbReference type="InterPro" id="IPR050134">
    <property type="entry name" value="NAD-dep_sirtuin_deacylases"/>
</dbReference>
<dbReference type="InterPro" id="IPR029035">
    <property type="entry name" value="DHS-like_NAD/FAD-binding_dom"/>
</dbReference>
<accession>A0AA86RG76</accession>
<name>A0AA86RG76_9EUKA</name>
<keyword evidence="10" id="KW-1185">Reference proteome</keyword>
<evidence type="ECO:0000256" key="1">
    <source>
        <dbReference type="ARBA" id="ARBA00001947"/>
    </source>
</evidence>
<evidence type="ECO:0000313" key="10">
    <source>
        <dbReference type="Proteomes" id="UP001642409"/>
    </source>
</evidence>
<evidence type="ECO:0000313" key="8">
    <source>
        <dbReference type="EMBL" id="CAI9977205.1"/>
    </source>
</evidence>
<dbReference type="PANTHER" id="PTHR11085:SF6">
    <property type="entry name" value="NAD-DEPENDENT PROTEIN DEACETYLASE SIRTUIN-2"/>
    <property type="match status" value="1"/>
</dbReference>
<dbReference type="InterPro" id="IPR026590">
    <property type="entry name" value="Ssirtuin_cat_dom"/>
</dbReference>
<evidence type="ECO:0000256" key="2">
    <source>
        <dbReference type="ARBA" id="ARBA00022679"/>
    </source>
</evidence>
<evidence type="ECO:0000256" key="6">
    <source>
        <dbReference type="PROSITE-ProRule" id="PRU00236"/>
    </source>
</evidence>
<dbReference type="EMBL" id="CATOUU010001177">
    <property type="protein sequence ID" value="CAI9977205.1"/>
    <property type="molecule type" value="Genomic_DNA"/>
</dbReference>
<feature type="binding site" evidence="6">
    <location>
        <position position="155"/>
    </location>
    <ligand>
        <name>Zn(2+)</name>
        <dbReference type="ChEBI" id="CHEBI:29105"/>
    </ligand>
</feature>
<feature type="binding site" evidence="6">
    <location>
        <position position="130"/>
    </location>
    <ligand>
        <name>Zn(2+)</name>
        <dbReference type="ChEBI" id="CHEBI:29105"/>
    </ligand>
</feature>
<evidence type="ECO:0000256" key="4">
    <source>
        <dbReference type="ARBA" id="ARBA00022833"/>
    </source>
</evidence>
<keyword evidence="5" id="KW-0520">NAD</keyword>
<dbReference type="InterPro" id="IPR003000">
    <property type="entry name" value="Sirtuin"/>
</dbReference>
<organism evidence="8">
    <name type="scientific">Hexamita inflata</name>
    <dbReference type="NCBI Taxonomy" id="28002"/>
    <lineage>
        <taxon>Eukaryota</taxon>
        <taxon>Metamonada</taxon>
        <taxon>Diplomonadida</taxon>
        <taxon>Hexamitidae</taxon>
        <taxon>Hexamitinae</taxon>
        <taxon>Hexamita</taxon>
    </lineage>
</organism>
<dbReference type="PROSITE" id="PS51257">
    <property type="entry name" value="PROKAR_LIPOPROTEIN"/>
    <property type="match status" value="1"/>
</dbReference>
<feature type="binding site" evidence="6">
    <location>
        <position position="158"/>
    </location>
    <ligand>
        <name>Zn(2+)</name>
        <dbReference type="ChEBI" id="CHEBI:29105"/>
    </ligand>
</feature>
<comment type="cofactor">
    <cofactor evidence="1">
        <name>Zn(2+)</name>
        <dbReference type="ChEBI" id="CHEBI:29105"/>
    </cofactor>
</comment>
<keyword evidence="2" id="KW-0808">Transferase</keyword>
<feature type="active site" description="Proton acceptor" evidence="6">
    <location>
        <position position="121"/>
    </location>
</feature>
<keyword evidence="4 6" id="KW-0862">Zinc</keyword>
<evidence type="ECO:0000259" key="7">
    <source>
        <dbReference type="PROSITE" id="PS50305"/>
    </source>
</evidence>